<dbReference type="InterPro" id="IPR046540">
    <property type="entry name" value="DMFA2_C"/>
</dbReference>
<feature type="signal peptide" evidence="1">
    <location>
        <begin position="1"/>
        <end position="27"/>
    </location>
</feature>
<feature type="chain" id="PRO_5047201834" description="N,N-dimethylformamidase beta subunit-like C-terminal domain-containing protein" evidence="1">
    <location>
        <begin position="28"/>
        <end position="497"/>
    </location>
</feature>
<name>A0ABP8VXN6_9PSEU</name>
<gene>
    <name evidence="3" type="ORF">GCM10023215_01130</name>
</gene>
<organism evidence="3 4">
    <name type="scientific">Pseudonocardia yuanmonensis</name>
    <dbReference type="NCBI Taxonomy" id="1095914"/>
    <lineage>
        <taxon>Bacteria</taxon>
        <taxon>Bacillati</taxon>
        <taxon>Actinomycetota</taxon>
        <taxon>Actinomycetes</taxon>
        <taxon>Pseudonocardiales</taxon>
        <taxon>Pseudonocardiaceae</taxon>
        <taxon>Pseudonocardia</taxon>
    </lineage>
</organism>
<dbReference type="EMBL" id="BAABIC010000001">
    <property type="protein sequence ID" value="GAA4673447.1"/>
    <property type="molecule type" value="Genomic_DNA"/>
</dbReference>
<feature type="domain" description="N,N-dimethylformamidase beta subunit-like C-terminal" evidence="2">
    <location>
        <begin position="89"/>
        <end position="472"/>
    </location>
</feature>
<keyword evidence="4" id="KW-1185">Reference proteome</keyword>
<evidence type="ECO:0000259" key="2">
    <source>
        <dbReference type="Pfam" id="PF20254"/>
    </source>
</evidence>
<comment type="caution">
    <text evidence="3">The sequence shown here is derived from an EMBL/GenBank/DDBJ whole genome shotgun (WGS) entry which is preliminary data.</text>
</comment>
<evidence type="ECO:0000313" key="4">
    <source>
        <dbReference type="Proteomes" id="UP001500325"/>
    </source>
</evidence>
<sequence>MIARLAVTSLIAGVLASCAIAHSPAPADSALNPVVVENQNPGSDSWQIGRAGYAVSDAGQVEGYASAASVDKGEQISLQVSVRPAQEFTADIYRMGWYGGLGARLMMQSGLIPGAPQQACTPEAGTGVIDCRWSPSYTLAVPDTWTSGVYLVVLTNAEKYQSYITFVVRDDGRRAALLFQQSVTTYQAYNNYPNDGRTGKSLYGFNSFGAVVDATNGRNAAKVSFDRPYADGNGSGQFAGSSWGWERYFIGWLEQSGYDVAYSTDIDTHANPARLLDVKAFLSVGHDEYWSKEMMDGVAAARDAGTDLGFFGSNTAYWQVRFEDSGRGVPNRVMVCFKSAVRDPVKGATVTTLWRDDALRRPEQMLVGVQSTAHLRDDGRDAVYVVQNSANWVWSGTGFVDGSTVPGILGYETDRQMPEYPAPVADEYALLSRSPVIDTEGRNDYSNSSIYRAPSGAWVFASGTNHWSYGLGRPGVDSPGIRQATANLLDRFLRDPG</sequence>
<dbReference type="Proteomes" id="UP001500325">
    <property type="component" value="Unassembled WGS sequence"/>
</dbReference>
<protein>
    <recommendedName>
        <fullName evidence="2">N,N-dimethylformamidase beta subunit-like C-terminal domain-containing protein</fullName>
    </recommendedName>
</protein>
<dbReference type="PROSITE" id="PS51257">
    <property type="entry name" value="PROKAR_LIPOPROTEIN"/>
    <property type="match status" value="1"/>
</dbReference>
<accession>A0ABP8VXN6</accession>
<evidence type="ECO:0000256" key="1">
    <source>
        <dbReference type="SAM" id="SignalP"/>
    </source>
</evidence>
<reference evidence="4" key="1">
    <citation type="journal article" date="2019" name="Int. J. Syst. Evol. Microbiol.">
        <title>The Global Catalogue of Microorganisms (GCM) 10K type strain sequencing project: providing services to taxonomists for standard genome sequencing and annotation.</title>
        <authorList>
            <consortium name="The Broad Institute Genomics Platform"/>
            <consortium name="The Broad Institute Genome Sequencing Center for Infectious Disease"/>
            <person name="Wu L."/>
            <person name="Ma J."/>
        </authorList>
    </citation>
    <scope>NUCLEOTIDE SEQUENCE [LARGE SCALE GENOMIC DNA]</scope>
    <source>
        <strain evidence="4">JCM 18055</strain>
    </source>
</reference>
<dbReference type="Pfam" id="PF20254">
    <property type="entry name" value="DMFA2_C"/>
    <property type="match status" value="1"/>
</dbReference>
<proteinExistence type="predicted"/>
<evidence type="ECO:0000313" key="3">
    <source>
        <dbReference type="EMBL" id="GAA4673447.1"/>
    </source>
</evidence>
<keyword evidence="1" id="KW-0732">Signal</keyword>